<keyword evidence="7" id="KW-1185">Reference proteome</keyword>
<dbReference type="HAMAP" id="MF_01077">
    <property type="entry name" value="RimP"/>
    <property type="match status" value="1"/>
</dbReference>
<dbReference type="RefSeq" id="WP_309201672.1">
    <property type="nucleotide sequence ID" value="NZ_CP133548.1"/>
</dbReference>
<sequence>MAMIDELNQMIEPAVEAVGFEFVGLEYVAEGRLSVLRIFIDHPEGITVDNCADVSRQVSAILDVEDPISGNYNLEVSSPGYDRPLFKLEHFERFQGEEIKLRSHAPVDGRRNFRGILKAVEGETLTLLVDGKEFQVQFGNVDKANIVPNFDN</sequence>
<evidence type="ECO:0000259" key="5">
    <source>
        <dbReference type="Pfam" id="PF17384"/>
    </source>
</evidence>
<dbReference type="GO" id="GO:0005829">
    <property type="term" value="C:cytosol"/>
    <property type="evidence" value="ECO:0007669"/>
    <property type="project" value="TreeGrafter"/>
</dbReference>
<dbReference type="GO" id="GO:0006412">
    <property type="term" value="P:translation"/>
    <property type="evidence" value="ECO:0007669"/>
    <property type="project" value="TreeGrafter"/>
</dbReference>
<dbReference type="InterPro" id="IPR036847">
    <property type="entry name" value="RimP_C_sf"/>
</dbReference>
<dbReference type="AlphaFoldDB" id="A0AA51X5T8"/>
<keyword evidence="1 3" id="KW-0963">Cytoplasm</keyword>
<evidence type="ECO:0000256" key="1">
    <source>
        <dbReference type="ARBA" id="ARBA00022490"/>
    </source>
</evidence>
<name>A0AA51X5T8_9GAMM</name>
<dbReference type="CDD" id="cd01734">
    <property type="entry name" value="YlxS_C"/>
    <property type="match status" value="1"/>
</dbReference>
<comment type="subcellular location">
    <subcellularLocation>
        <location evidence="3">Cytoplasm</location>
    </subcellularLocation>
</comment>
<proteinExistence type="inferred from homology"/>
<dbReference type="Pfam" id="PF17384">
    <property type="entry name" value="DUF150_C"/>
    <property type="match status" value="1"/>
</dbReference>
<organism evidence="6 7">
    <name type="scientific">Pleionea litopenaei</name>
    <dbReference type="NCBI Taxonomy" id="3070815"/>
    <lineage>
        <taxon>Bacteria</taxon>
        <taxon>Pseudomonadati</taxon>
        <taxon>Pseudomonadota</taxon>
        <taxon>Gammaproteobacteria</taxon>
        <taxon>Oceanospirillales</taxon>
        <taxon>Pleioneaceae</taxon>
        <taxon>Pleionea</taxon>
    </lineage>
</organism>
<dbReference type="InterPro" id="IPR028989">
    <property type="entry name" value="RimP_N"/>
</dbReference>
<dbReference type="Gene3D" id="2.30.30.180">
    <property type="entry name" value="Ribosome maturation factor RimP, C-terminal domain"/>
    <property type="match status" value="1"/>
</dbReference>
<protein>
    <recommendedName>
        <fullName evidence="3">Ribosome maturation factor RimP</fullName>
    </recommendedName>
</protein>
<feature type="domain" description="Ribosome maturation factor RimP C-terminal" evidence="5">
    <location>
        <begin position="85"/>
        <end position="150"/>
    </location>
</feature>
<feature type="domain" description="Ribosome maturation factor RimP N-terminal" evidence="4">
    <location>
        <begin position="10"/>
        <end position="82"/>
    </location>
</feature>
<dbReference type="FunFam" id="3.30.300.70:FF:000001">
    <property type="entry name" value="Ribosome maturation factor RimP"/>
    <property type="match status" value="1"/>
</dbReference>
<evidence type="ECO:0000256" key="2">
    <source>
        <dbReference type="ARBA" id="ARBA00022517"/>
    </source>
</evidence>
<dbReference type="PANTHER" id="PTHR33867">
    <property type="entry name" value="RIBOSOME MATURATION FACTOR RIMP"/>
    <property type="match status" value="1"/>
</dbReference>
<evidence type="ECO:0000313" key="7">
    <source>
        <dbReference type="Proteomes" id="UP001239782"/>
    </source>
</evidence>
<dbReference type="SUPFAM" id="SSF75420">
    <property type="entry name" value="YhbC-like, N-terminal domain"/>
    <property type="match status" value="1"/>
</dbReference>
<accession>A0AA51X5T8</accession>
<dbReference type="NCBIfam" id="NF000927">
    <property type="entry name" value="PRK00092.1-1"/>
    <property type="match status" value="1"/>
</dbReference>
<dbReference type="InterPro" id="IPR028998">
    <property type="entry name" value="RimP_C"/>
</dbReference>
<reference evidence="6 7" key="1">
    <citation type="submission" date="2023-08" db="EMBL/GenBank/DDBJ databases">
        <title>Pleionea litopenaei sp. nov., isolated from stomach of juvenile Litopenaeus vannamei.</title>
        <authorList>
            <person name="Rho A.M."/>
            <person name="Hwang C.Y."/>
        </authorList>
    </citation>
    <scope>NUCLEOTIDE SEQUENCE [LARGE SCALE GENOMIC DNA]</scope>
    <source>
        <strain evidence="6 7">HL-JVS1</strain>
    </source>
</reference>
<dbReference type="EMBL" id="CP133548">
    <property type="protein sequence ID" value="WMS86527.1"/>
    <property type="molecule type" value="Genomic_DNA"/>
</dbReference>
<keyword evidence="2 3" id="KW-0690">Ribosome biogenesis</keyword>
<comment type="function">
    <text evidence="3">Required for maturation of 30S ribosomal subunits.</text>
</comment>
<comment type="similarity">
    <text evidence="3">Belongs to the RimP family.</text>
</comment>
<dbReference type="KEGG" id="plei:Q9312_15005"/>
<dbReference type="InterPro" id="IPR003728">
    <property type="entry name" value="Ribosome_maturation_RimP"/>
</dbReference>
<dbReference type="Gene3D" id="3.30.300.70">
    <property type="entry name" value="RimP-like superfamily, N-terminal"/>
    <property type="match status" value="1"/>
</dbReference>
<dbReference type="GO" id="GO:0000028">
    <property type="term" value="P:ribosomal small subunit assembly"/>
    <property type="evidence" value="ECO:0007669"/>
    <property type="project" value="TreeGrafter"/>
</dbReference>
<dbReference type="InterPro" id="IPR035956">
    <property type="entry name" value="RimP_N_sf"/>
</dbReference>
<gene>
    <name evidence="3 6" type="primary">rimP</name>
    <name evidence="6" type="ORF">Q9312_15005</name>
</gene>
<evidence type="ECO:0000313" key="6">
    <source>
        <dbReference type="EMBL" id="WMS86527.1"/>
    </source>
</evidence>
<evidence type="ECO:0000259" key="4">
    <source>
        <dbReference type="Pfam" id="PF02576"/>
    </source>
</evidence>
<dbReference type="PANTHER" id="PTHR33867:SF1">
    <property type="entry name" value="RIBOSOME MATURATION FACTOR RIMP"/>
    <property type="match status" value="1"/>
</dbReference>
<evidence type="ECO:0000256" key="3">
    <source>
        <dbReference type="HAMAP-Rule" id="MF_01077"/>
    </source>
</evidence>
<dbReference type="SUPFAM" id="SSF74942">
    <property type="entry name" value="YhbC-like, C-terminal domain"/>
    <property type="match status" value="1"/>
</dbReference>
<dbReference type="Proteomes" id="UP001239782">
    <property type="component" value="Chromosome"/>
</dbReference>
<dbReference type="Pfam" id="PF02576">
    <property type="entry name" value="RimP_N"/>
    <property type="match status" value="1"/>
</dbReference>